<dbReference type="SUPFAM" id="SSF53822">
    <property type="entry name" value="Periplasmic binding protein-like I"/>
    <property type="match status" value="1"/>
</dbReference>
<dbReference type="InterPro" id="IPR010982">
    <property type="entry name" value="Lambda_DNA-bd_dom_sf"/>
</dbReference>
<evidence type="ECO:0000313" key="6">
    <source>
        <dbReference type="Proteomes" id="UP000282551"/>
    </source>
</evidence>
<keyword evidence="6" id="KW-1185">Reference proteome</keyword>
<keyword evidence="5" id="KW-0413">Isomerase</keyword>
<dbReference type="Proteomes" id="UP000282551">
    <property type="component" value="Chromosome"/>
</dbReference>
<keyword evidence="3" id="KW-0804">Transcription</keyword>
<feature type="domain" description="HTH lacI-type" evidence="4">
    <location>
        <begin position="5"/>
        <end position="60"/>
    </location>
</feature>
<dbReference type="AlphaFoldDB" id="A0A448IDG1"/>
<accession>A0A448IDG1</accession>
<dbReference type="CDD" id="cd06267">
    <property type="entry name" value="PBP1_LacI_sugar_binding-like"/>
    <property type="match status" value="1"/>
</dbReference>
<dbReference type="PANTHER" id="PTHR30146">
    <property type="entry name" value="LACI-RELATED TRANSCRIPTIONAL REPRESSOR"/>
    <property type="match status" value="1"/>
</dbReference>
<dbReference type="CDD" id="cd01392">
    <property type="entry name" value="HTH_LacI"/>
    <property type="match status" value="1"/>
</dbReference>
<dbReference type="GO" id="GO:0008784">
    <property type="term" value="F:alanine racemase activity"/>
    <property type="evidence" value="ECO:0007669"/>
    <property type="project" value="UniProtKB-EC"/>
</dbReference>
<dbReference type="RefSeq" id="WP_126335945.1">
    <property type="nucleotide sequence ID" value="NZ_AP022604.1"/>
</dbReference>
<evidence type="ECO:0000256" key="3">
    <source>
        <dbReference type="ARBA" id="ARBA00023163"/>
    </source>
</evidence>
<dbReference type="Pfam" id="PF00356">
    <property type="entry name" value="LacI"/>
    <property type="match status" value="1"/>
</dbReference>
<dbReference type="SMART" id="SM00354">
    <property type="entry name" value="HTH_LACI"/>
    <property type="match status" value="1"/>
</dbReference>
<name>A0A448IDG1_MYCCI</name>
<reference evidence="5 6" key="1">
    <citation type="submission" date="2018-12" db="EMBL/GenBank/DDBJ databases">
        <authorList>
            <consortium name="Pathogen Informatics"/>
        </authorList>
    </citation>
    <scope>NUCLEOTIDE SEQUENCE [LARGE SCALE GENOMIC DNA]</scope>
    <source>
        <strain evidence="5 6">NCTC10485</strain>
    </source>
</reference>
<evidence type="ECO:0000259" key="4">
    <source>
        <dbReference type="PROSITE" id="PS50932"/>
    </source>
</evidence>
<protein>
    <submittedName>
        <fullName evidence="5">LacI family transcriptional regulator</fullName>
        <ecNumber evidence="5">5.1.1.1</ecNumber>
    </submittedName>
</protein>
<dbReference type="PANTHER" id="PTHR30146:SF109">
    <property type="entry name" value="HTH-TYPE TRANSCRIPTIONAL REGULATOR GALS"/>
    <property type="match status" value="1"/>
</dbReference>
<dbReference type="EC" id="5.1.1.1" evidence="5"/>
<evidence type="ECO:0000256" key="2">
    <source>
        <dbReference type="ARBA" id="ARBA00023125"/>
    </source>
</evidence>
<dbReference type="EMBL" id="LR134355">
    <property type="protein sequence ID" value="VEG50404.1"/>
    <property type="molecule type" value="Genomic_DNA"/>
</dbReference>
<dbReference type="Gene3D" id="3.40.50.2300">
    <property type="match status" value="2"/>
</dbReference>
<gene>
    <name evidence="5" type="primary">ccpA_2</name>
    <name evidence="5" type="ORF">NCTC10485_04722</name>
</gene>
<proteinExistence type="predicted"/>
<organism evidence="5 6">
    <name type="scientific">Mycolicibacterium chitae</name>
    <name type="common">Mycobacterium chitae</name>
    <dbReference type="NCBI Taxonomy" id="1792"/>
    <lineage>
        <taxon>Bacteria</taxon>
        <taxon>Bacillati</taxon>
        <taxon>Actinomycetota</taxon>
        <taxon>Actinomycetes</taxon>
        <taxon>Mycobacteriales</taxon>
        <taxon>Mycobacteriaceae</taxon>
        <taxon>Mycolicibacterium</taxon>
    </lineage>
</organism>
<dbReference type="SUPFAM" id="SSF47413">
    <property type="entry name" value="lambda repressor-like DNA-binding domains"/>
    <property type="match status" value="1"/>
</dbReference>
<dbReference type="OrthoDB" id="59108at2"/>
<evidence type="ECO:0000313" key="5">
    <source>
        <dbReference type="EMBL" id="VEG50404.1"/>
    </source>
</evidence>
<dbReference type="GO" id="GO:0000976">
    <property type="term" value="F:transcription cis-regulatory region binding"/>
    <property type="evidence" value="ECO:0007669"/>
    <property type="project" value="TreeGrafter"/>
</dbReference>
<dbReference type="GO" id="GO:0003700">
    <property type="term" value="F:DNA-binding transcription factor activity"/>
    <property type="evidence" value="ECO:0007669"/>
    <property type="project" value="TreeGrafter"/>
</dbReference>
<dbReference type="InterPro" id="IPR000843">
    <property type="entry name" value="HTH_LacI"/>
</dbReference>
<dbReference type="Pfam" id="PF13377">
    <property type="entry name" value="Peripla_BP_3"/>
    <property type="match status" value="1"/>
</dbReference>
<dbReference type="InterPro" id="IPR046335">
    <property type="entry name" value="LacI/GalR-like_sensor"/>
</dbReference>
<keyword evidence="1" id="KW-0805">Transcription regulation</keyword>
<evidence type="ECO:0000256" key="1">
    <source>
        <dbReference type="ARBA" id="ARBA00023015"/>
    </source>
</evidence>
<dbReference type="Gene3D" id="1.10.260.40">
    <property type="entry name" value="lambda repressor-like DNA-binding domains"/>
    <property type="match status" value="1"/>
</dbReference>
<dbReference type="PROSITE" id="PS50932">
    <property type="entry name" value="HTH_LACI_2"/>
    <property type="match status" value="1"/>
</dbReference>
<sequence>MVKRTTIVDVARQAGTSTAVVSYVLNPGTKPVSDALRGRVLRAIAELDYRPHRHARALRRRAEWAQVGLLIPDLTLPFYGTLAASIESEARGRRQLVLTGNTGFDVAVERELARSFVDAGVDSLLVAGVSDGQTVAQICRDARTPLIWVHHNRNTSGPQVICSDHVRAGELAARHLAETHGCASIAFVGGFSDEHVQHGDRDTVRERFEGYRAVVGAEVRHVTTDLTLDAAYRAVRAELRERGAPDGMVVGTFFQTAPVLRALADAGLRVPDDVQVVGFDADARNKYGLITLTAVQQDVGEIARRSIALGHETPASGAAPARVPVRLAPAESCGCAAQAGAR</sequence>
<dbReference type="InterPro" id="IPR028082">
    <property type="entry name" value="Peripla_BP_I"/>
</dbReference>
<keyword evidence="2" id="KW-0238">DNA-binding</keyword>